<evidence type="ECO:0000256" key="5">
    <source>
        <dbReference type="ARBA" id="ARBA00023601"/>
    </source>
</evidence>
<evidence type="ECO:0000256" key="2">
    <source>
        <dbReference type="ARBA" id="ARBA00022723"/>
    </source>
</evidence>
<dbReference type="InterPro" id="IPR013785">
    <property type="entry name" value="Aldolase_TIM"/>
</dbReference>
<dbReference type="Gene3D" id="3.20.20.70">
    <property type="entry name" value="Aldolase class I"/>
    <property type="match status" value="1"/>
</dbReference>
<feature type="domain" description="Radical SAM core" evidence="6">
    <location>
        <begin position="98"/>
        <end position="240"/>
    </location>
</feature>
<accession>A0A6J5LT76</accession>
<dbReference type="EMBL" id="LR796341">
    <property type="protein sequence ID" value="CAB4137605.1"/>
    <property type="molecule type" value="Genomic_DNA"/>
</dbReference>
<dbReference type="PANTHER" id="PTHR43273:SF3">
    <property type="entry name" value="ANAEROBIC SULFATASE-MATURATING ENZYME HOMOLOG ASLB-RELATED"/>
    <property type="match status" value="1"/>
</dbReference>
<name>A0A6J5LT76_9CAUD</name>
<organism evidence="7">
    <name type="scientific">uncultured Caudovirales phage</name>
    <dbReference type="NCBI Taxonomy" id="2100421"/>
    <lineage>
        <taxon>Viruses</taxon>
        <taxon>Duplodnaviria</taxon>
        <taxon>Heunggongvirae</taxon>
        <taxon>Uroviricota</taxon>
        <taxon>Caudoviricetes</taxon>
        <taxon>Peduoviridae</taxon>
        <taxon>Maltschvirus</taxon>
        <taxon>Maltschvirus maltsch</taxon>
    </lineage>
</organism>
<keyword evidence="3" id="KW-0408">Iron</keyword>
<sequence length="378" mass="43013">MTAWYCVAPFRQAYIDNTGVSACCQHPRTATNLASWSTHPNLQKLQQQFLAGQQPSQCRGCVNSEALFGQSLRTQSNKDYNNQIYTDTVINFVDYRASNICNFKCRSCDPTFSHGIAQEVSRNSELQKFYSVNQNKVEMVDTENFQWVIDNLDQIDRLMFTGGEPTVMPEVKLMLDQVIKKSGDRISVLITTNGSFESDFWYDLPGKIKNLHWTLSLDSIGPAAEIVRHGTQWAAVKHNAIWLAKNASSLMINSTVTNLSLFQLGPLLEFVQHLESISNGHNGCDHRLQVCNVPLHLNPRNLPPELLHSAQHYIQHCQSLNLLESQQNFLTGLAEELKKPMPDQQWQNFQKINSTLDQIRGEDYNSLLVPLFDSFEKF</sequence>
<dbReference type="CDD" id="cd01335">
    <property type="entry name" value="Radical_SAM"/>
    <property type="match status" value="1"/>
</dbReference>
<dbReference type="PANTHER" id="PTHR43273">
    <property type="entry name" value="ANAEROBIC SULFATASE-MATURATING ENZYME HOMOLOG ASLB-RELATED"/>
    <property type="match status" value="1"/>
</dbReference>
<dbReference type="GO" id="GO:0051536">
    <property type="term" value="F:iron-sulfur cluster binding"/>
    <property type="evidence" value="ECO:0007669"/>
    <property type="project" value="UniProtKB-KW"/>
</dbReference>
<dbReference type="SUPFAM" id="SSF102114">
    <property type="entry name" value="Radical SAM enzymes"/>
    <property type="match status" value="1"/>
</dbReference>
<evidence type="ECO:0000256" key="4">
    <source>
        <dbReference type="ARBA" id="ARBA00023014"/>
    </source>
</evidence>
<comment type="similarity">
    <text evidence="5">Belongs to the radical SAM superfamily. Anaerobic sulfatase-maturating enzyme family.</text>
</comment>
<dbReference type="InterPro" id="IPR023867">
    <property type="entry name" value="Sulphatase_maturase_rSAM"/>
</dbReference>
<keyword evidence="4" id="KW-0411">Iron-sulfur</keyword>
<gene>
    <name evidence="7" type="ORF">UFOVP328_42</name>
</gene>
<keyword evidence="2" id="KW-0479">Metal-binding</keyword>
<dbReference type="Pfam" id="PF04055">
    <property type="entry name" value="Radical_SAM"/>
    <property type="match status" value="1"/>
</dbReference>
<keyword evidence="1" id="KW-0949">S-adenosyl-L-methionine</keyword>
<dbReference type="InterPro" id="IPR058240">
    <property type="entry name" value="rSAM_sf"/>
</dbReference>
<evidence type="ECO:0000313" key="7">
    <source>
        <dbReference type="EMBL" id="CAB4137605.1"/>
    </source>
</evidence>
<dbReference type="GO" id="GO:0016491">
    <property type="term" value="F:oxidoreductase activity"/>
    <property type="evidence" value="ECO:0007669"/>
    <property type="project" value="InterPro"/>
</dbReference>
<evidence type="ECO:0000256" key="1">
    <source>
        <dbReference type="ARBA" id="ARBA00022691"/>
    </source>
</evidence>
<dbReference type="NCBIfam" id="NF033640">
    <property type="entry name" value="N_Twi_rSAM"/>
    <property type="match status" value="1"/>
</dbReference>
<evidence type="ECO:0000259" key="6">
    <source>
        <dbReference type="Pfam" id="PF04055"/>
    </source>
</evidence>
<dbReference type="SFLD" id="SFLDS00029">
    <property type="entry name" value="Radical_SAM"/>
    <property type="match status" value="1"/>
</dbReference>
<dbReference type="GO" id="GO:0046872">
    <property type="term" value="F:metal ion binding"/>
    <property type="evidence" value="ECO:0007669"/>
    <property type="project" value="UniProtKB-KW"/>
</dbReference>
<protein>
    <submittedName>
        <fullName evidence="7">Radical_SAM domain containing protein</fullName>
    </submittedName>
</protein>
<proteinExistence type="inferred from homology"/>
<dbReference type="InterPro" id="IPR007197">
    <property type="entry name" value="rSAM"/>
</dbReference>
<dbReference type="SFLD" id="SFLDG01067">
    <property type="entry name" value="SPASM/twitch_domain_containing"/>
    <property type="match status" value="1"/>
</dbReference>
<evidence type="ECO:0000256" key="3">
    <source>
        <dbReference type="ARBA" id="ARBA00023004"/>
    </source>
</evidence>
<reference evidence="7" key="1">
    <citation type="submission" date="2020-04" db="EMBL/GenBank/DDBJ databases">
        <authorList>
            <person name="Chiriac C."/>
            <person name="Salcher M."/>
            <person name="Ghai R."/>
            <person name="Kavagutti S V."/>
        </authorList>
    </citation>
    <scope>NUCLEOTIDE SEQUENCE</scope>
</reference>